<feature type="transmembrane region" description="Helical" evidence="2">
    <location>
        <begin position="257"/>
        <end position="276"/>
    </location>
</feature>
<reference evidence="5 6" key="2">
    <citation type="journal article" date="2016" name="PeerJ">
        <title>Analysis of five complete genome sequences for members of the class Peribacteria in the recently recognized Peregrinibacteria bacterial phylum.</title>
        <authorList>
            <person name="Anantharaman K."/>
            <person name="Brown C.T."/>
            <person name="Burstein D."/>
            <person name="Castelle C.J."/>
            <person name="Probst A.J."/>
            <person name="Thomas B.C."/>
            <person name="Williams K.H."/>
            <person name="Banfield J.F."/>
        </authorList>
    </citation>
    <scope>NUCLEOTIDE SEQUENCE [LARGE SCALE GENOMIC DNA]</scope>
    <source>
        <strain evidence="5">RIFOXYD1_FULL_PER-ii_59_16</strain>
    </source>
</reference>
<feature type="domain" description="Mechanosensitive ion channel MscS" evidence="4">
    <location>
        <begin position="282"/>
        <end position="348"/>
    </location>
</feature>
<gene>
    <name evidence="5" type="ORF">PeribacterD1_0712</name>
</gene>
<keyword evidence="1" id="KW-0175">Coiled coil</keyword>
<feature type="transmembrane region" description="Helical" evidence="2">
    <location>
        <begin position="192"/>
        <end position="213"/>
    </location>
</feature>
<accession>A0A0S1SVF8</accession>
<dbReference type="Pfam" id="PF00924">
    <property type="entry name" value="MS_channel_2nd"/>
    <property type="match status" value="1"/>
</dbReference>
<dbReference type="AlphaFoldDB" id="A0A0S1SK75"/>
<dbReference type="Gene3D" id="2.30.30.60">
    <property type="match status" value="1"/>
</dbReference>
<accession>A0A0S1SK75</accession>
<keyword evidence="2" id="KW-1133">Transmembrane helix</keyword>
<feature type="transmembrane region" description="Helical" evidence="2">
    <location>
        <begin position="233"/>
        <end position="251"/>
    </location>
</feature>
<dbReference type="Gene3D" id="3.30.70.100">
    <property type="match status" value="1"/>
</dbReference>
<accession>A0A0S1SQW0</accession>
<dbReference type="GO" id="GO:0016020">
    <property type="term" value="C:membrane"/>
    <property type="evidence" value="ECO:0007669"/>
    <property type="project" value="InterPro"/>
</dbReference>
<dbReference type="PANTHER" id="PTHR30221:SF1">
    <property type="entry name" value="SMALL-CONDUCTANCE MECHANOSENSITIVE CHANNEL"/>
    <property type="match status" value="1"/>
</dbReference>
<accession>A0A0S1SSB1</accession>
<sequence>MFCQLLRSWPRTILLCTLLLASVPAVAQSDIQRDVSRLQWRFDSLLKAKTPQAVDPIQQNIEAERAAIRSEFEKEFQKTIKDLEQNRTEPADLVQALDRQRTIVDAISQRIDEAKADLALLENEESYYKDIQKSGTGSLPSDQILLTKSYPELLAKKAIMEERLAVLHAFQKTQNDRLNTLKQEEQVRDIGVLFNILTYLAIFFVVFWVERLVRNLLLNHIRYRRLRYATTKVFTFVVYITLSFWFVQRIFSEHPGLSTIIALVGAAMIIVMQDVIKGAVGWFSLKNSVSIGQRVAIGDMVGDVIDVGMLYTTLIVSRSGNDDPMGQVGNIVRVPNQKILTDPFVNFHSTSDFENVEIPIRLRQLEQSEKAKSILEDILEKETGDFATQAQRQMDRRMRGYYVSQISPAARVYMEVTAEGGVEFRLCFPAPIGRRRAVITQITQEILRQFGEAHIELPAPKA</sequence>
<feature type="signal peptide" evidence="3">
    <location>
        <begin position="1"/>
        <end position="27"/>
    </location>
</feature>
<organism evidence="5 6">
    <name type="scientific">Candidatus Peribacter riflensis</name>
    <dbReference type="NCBI Taxonomy" id="1735162"/>
    <lineage>
        <taxon>Bacteria</taxon>
        <taxon>Candidatus Peregrinibacteriota</taxon>
        <taxon>Candidatus Peribacteria</taxon>
        <taxon>Candidatus Peribacterales</taxon>
        <taxon>Candidatus Peribacteraceae</taxon>
        <taxon>Candidatus Peribacter</taxon>
    </lineage>
</organism>
<reference evidence="6" key="1">
    <citation type="submission" date="2015-10" db="EMBL/GenBank/DDBJ databases">
        <title>Analysis of five complete genome sequences for members of the class Peribacteria in the recently recognized Peregrinibacteria bacterial phylum.</title>
        <authorList>
            <person name="Anantharaman K."/>
            <person name="Brown C.T."/>
            <person name="Burstein D."/>
            <person name="Castelle C.J."/>
            <person name="Probst A.J."/>
            <person name="Thomas B.C."/>
            <person name="Williams K.H."/>
            <person name="Banfield J.F."/>
        </authorList>
    </citation>
    <scope>NUCLEOTIDE SEQUENCE [LARGE SCALE GENOMIC DNA]</scope>
</reference>
<dbReference type="EMBL" id="CP013065">
    <property type="protein sequence ID" value="ALM13385.1"/>
    <property type="molecule type" value="Genomic_DNA"/>
</dbReference>
<keyword evidence="2" id="KW-0472">Membrane</keyword>
<name>A0A0S1SK75_9BACT</name>
<dbReference type="GO" id="GO:0008381">
    <property type="term" value="F:mechanosensitive monoatomic ion channel activity"/>
    <property type="evidence" value="ECO:0007669"/>
    <property type="project" value="InterPro"/>
</dbReference>
<protein>
    <submittedName>
        <fullName evidence="5">MscS mechanosensitive ion channel</fullName>
    </submittedName>
</protein>
<evidence type="ECO:0000259" key="4">
    <source>
        <dbReference type="Pfam" id="PF00924"/>
    </source>
</evidence>
<evidence type="ECO:0000256" key="3">
    <source>
        <dbReference type="SAM" id="SignalP"/>
    </source>
</evidence>
<dbReference type="STRING" id="1735162.PeribacterB2_0712"/>
<keyword evidence="3" id="KW-0732">Signal</keyword>
<keyword evidence="2" id="KW-0812">Transmembrane</keyword>
<accession>A0A0S1SIE6</accession>
<dbReference type="PANTHER" id="PTHR30221">
    <property type="entry name" value="SMALL-CONDUCTANCE MECHANOSENSITIVE CHANNEL"/>
    <property type="match status" value="1"/>
</dbReference>
<evidence type="ECO:0000256" key="1">
    <source>
        <dbReference type="SAM" id="Coils"/>
    </source>
</evidence>
<dbReference type="InterPro" id="IPR045275">
    <property type="entry name" value="MscS_archaea/bacteria_type"/>
</dbReference>
<dbReference type="Proteomes" id="UP000069135">
    <property type="component" value="Chromosome"/>
</dbReference>
<evidence type="ECO:0000256" key="2">
    <source>
        <dbReference type="SAM" id="Phobius"/>
    </source>
</evidence>
<feature type="chain" id="PRO_5009797847" evidence="3">
    <location>
        <begin position="28"/>
        <end position="462"/>
    </location>
</feature>
<dbReference type="InterPro" id="IPR023408">
    <property type="entry name" value="MscS_beta-dom_sf"/>
</dbReference>
<dbReference type="InterPro" id="IPR006685">
    <property type="entry name" value="MscS_channel_2nd"/>
</dbReference>
<evidence type="ECO:0000313" key="5">
    <source>
        <dbReference type="EMBL" id="ALM13385.1"/>
    </source>
</evidence>
<feature type="coiled-coil region" evidence="1">
    <location>
        <begin position="97"/>
        <end position="124"/>
    </location>
</feature>
<dbReference type="KEGG" id="prf:PeribacterA2_0711"/>
<evidence type="ECO:0000313" key="6">
    <source>
        <dbReference type="Proteomes" id="UP000069135"/>
    </source>
</evidence>
<proteinExistence type="predicted"/>